<organism evidence="1 2">
    <name type="scientific">Mesobacillus stamsii</name>
    <dbReference type="NCBI Taxonomy" id="225347"/>
    <lineage>
        <taxon>Bacteria</taxon>
        <taxon>Bacillati</taxon>
        <taxon>Bacillota</taxon>
        <taxon>Bacilli</taxon>
        <taxon>Bacillales</taxon>
        <taxon>Bacillaceae</taxon>
        <taxon>Mesobacillus</taxon>
    </lineage>
</organism>
<name>A0ABU0FR64_9BACI</name>
<dbReference type="RefSeq" id="WP_307190911.1">
    <property type="nucleotide sequence ID" value="NZ_JAUSUN010000001.1"/>
</dbReference>
<evidence type="ECO:0000313" key="2">
    <source>
        <dbReference type="Proteomes" id="UP001242313"/>
    </source>
</evidence>
<sequence length="42" mass="4967">MGRISMDIDELLEETTEKADDDLRFSLSQIEIDSLLEDTRHW</sequence>
<accession>A0ABU0FR64</accession>
<protein>
    <submittedName>
        <fullName evidence="1">Uncharacterized protein</fullName>
    </submittedName>
</protein>
<evidence type="ECO:0000313" key="1">
    <source>
        <dbReference type="EMBL" id="MDQ0411852.1"/>
    </source>
</evidence>
<proteinExistence type="predicted"/>
<dbReference type="EMBL" id="JAUSUN010000001">
    <property type="protein sequence ID" value="MDQ0411852.1"/>
    <property type="molecule type" value="Genomic_DNA"/>
</dbReference>
<reference evidence="1 2" key="1">
    <citation type="submission" date="2023-07" db="EMBL/GenBank/DDBJ databases">
        <title>Genomic Encyclopedia of Type Strains, Phase IV (KMG-IV): sequencing the most valuable type-strain genomes for metagenomic binning, comparative biology and taxonomic classification.</title>
        <authorList>
            <person name="Goeker M."/>
        </authorList>
    </citation>
    <scope>NUCLEOTIDE SEQUENCE [LARGE SCALE GENOMIC DNA]</scope>
    <source>
        <strain evidence="1 2">DSM 19598</strain>
    </source>
</reference>
<gene>
    <name evidence="1" type="ORF">J2S25_000030</name>
</gene>
<keyword evidence="2" id="KW-1185">Reference proteome</keyword>
<dbReference type="Proteomes" id="UP001242313">
    <property type="component" value="Unassembled WGS sequence"/>
</dbReference>
<comment type="caution">
    <text evidence="1">The sequence shown here is derived from an EMBL/GenBank/DDBJ whole genome shotgun (WGS) entry which is preliminary data.</text>
</comment>